<keyword evidence="3" id="KW-1185">Reference proteome</keyword>
<dbReference type="OrthoDB" id="854114at2"/>
<sequence length="67" mass="7473">MESSGLSGLTLLLVVILGVAFLGLYIWSIVWAYNDAKIRNQHPVLVAIMVALLSWPLGLVIWLIVRR</sequence>
<proteinExistence type="predicted"/>
<evidence type="ECO:0008006" key="4">
    <source>
        <dbReference type="Google" id="ProtNLM"/>
    </source>
</evidence>
<dbReference type="STRING" id="1279009.ADICEAN_03249"/>
<keyword evidence="1" id="KW-1133">Transmembrane helix</keyword>
<protein>
    <recommendedName>
        <fullName evidence="4">Cardiolipin synthase N-terminal domain-containing protein</fullName>
    </recommendedName>
</protein>
<dbReference type="AlphaFoldDB" id="M7N2W0"/>
<dbReference type="EMBL" id="AODQ01000101">
    <property type="protein sequence ID" value="EMR01627.1"/>
    <property type="molecule type" value="Genomic_DNA"/>
</dbReference>
<dbReference type="Proteomes" id="UP000011910">
    <property type="component" value="Unassembled WGS sequence"/>
</dbReference>
<feature type="transmembrane region" description="Helical" evidence="1">
    <location>
        <begin position="6"/>
        <end position="32"/>
    </location>
</feature>
<evidence type="ECO:0000256" key="1">
    <source>
        <dbReference type="SAM" id="Phobius"/>
    </source>
</evidence>
<evidence type="ECO:0000313" key="2">
    <source>
        <dbReference type="EMBL" id="EMR01627.1"/>
    </source>
</evidence>
<name>M7N2W0_9BACT</name>
<gene>
    <name evidence="2" type="ORF">ADICEAN_03249</name>
</gene>
<keyword evidence="1" id="KW-0472">Membrane</keyword>
<dbReference type="RefSeq" id="WP_009196632.1">
    <property type="nucleotide sequence ID" value="NZ_AODQ01000101.1"/>
</dbReference>
<comment type="caution">
    <text evidence="2">The sequence shown here is derived from an EMBL/GenBank/DDBJ whole genome shotgun (WGS) entry which is preliminary data.</text>
</comment>
<organism evidence="2 3">
    <name type="scientific">Cesiribacter andamanensis AMV16</name>
    <dbReference type="NCBI Taxonomy" id="1279009"/>
    <lineage>
        <taxon>Bacteria</taxon>
        <taxon>Pseudomonadati</taxon>
        <taxon>Bacteroidota</taxon>
        <taxon>Cytophagia</taxon>
        <taxon>Cytophagales</taxon>
        <taxon>Cesiribacteraceae</taxon>
        <taxon>Cesiribacter</taxon>
    </lineage>
</organism>
<feature type="transmembrane region" description="Helical" evidence="1">
    <location>
        <begin position="44"/>
        <end position="65"/>
    </location>
</feature>
<evidence type="ECO:0000313" key="3">
    <source>
        <dbReference type="Proteomes" id="UP000011910"/>
    </source>
</evidence>
<accession>M7N2W0</accession>
<reference evidence="2 3" key="1">
    <citation type="journal article" date="2013" name="Genome Announc.">
        <title>Draft Genome Sequence of Cesiribacter andamanensis Strain AMV16T, Isolated from a Soil Sample from a Mud Volcano in the Andaman Islands, India.</title>
        <authorList>
            <person name="Shivaji S."/>
            <person name="Ara S."/>
            <person name="Begum Z."/>
            <person name="Srinivas T.N."/>
            <person name="Singh A."/>
            <person name="Kumar Pinnaka A."/>
        </authorList>
    </citation>
    <scope>NUCLEOTIDE SEQUENCE [LARGE SCALE GENOMIC DNA]</scope>
    <source>
        <strain evidence="2 3">AMV16</strain>
    </source>
</reference>
<keyword evidence="1" id="KW-0812">Transmembrane</keyword>